<dbReference type="InterPro" id="IPR000589">
    <property type="entry name" value="Ribosomal_uS15"/>
</dbReference>
<reference evidence="11" key="1">
    <citation type="submission" date="2025-08" db="UniProtKB">
        <authorList>
            <consortium name="RefSeq"/>
        </authorList>
    </citation>
    <scope>IDENTIFICATION</scope>
</reference>
<dbReference type="Pfam" id="PF00312">
    <property type="entry name" value="Ribosomal_S15"/>
    <property type="match status" value="1"/>
</dbReference>
<dbReference type="InterPro" id="IPR052137">
    <property type="entry name" value="uS15_ribosomal"/>
</dbReference>
<accession>A0ABM1EU98</accession>
<evidence type="ECO:0000256" key="6">
    <source>
        <dbReference type="ARBA" id="ARBA00023274"/>
    </source>
</evidence>
<keyword evidence="6 9" id="KW-0687">Ribonucleoprotein</keyword>
<evidence type="ECO:0000256" key="8">
    <source>
        <dbReference type="ARBA" id="ARBA00035528"/>
    </source>
</evidence>
<protein>
    <recommendedName>
        <fullName evidence="7">Small ribosomal subunit protein uS15m</fullName>
    </recommendedName>
    <alternativeName>
        <fullName evidence="8">28S ribosomal protein S15, mitochondrial</fullName>
    </alternativeName>
</protein>
<dbReference type="PANTHER" id="PTHR46685:SF1">
    <property type="entry name" value="SMALL RIBOSOMAL SUBUNIT PROTEIN US15M"/>
    <property type="match status" value="1"/>
</dbReference>
<keyword evidence="4 9" id="KW-0689">Ribosomal protein</keyword>
<comment type="subcellular location">
    <subcellularLocation>
        <location evidence="1">Mitochondrion</location>
    </subcellularLocation>
</comment>
<dbReference type="SUPFAM" id="SSF47060">
    <property type="entry name" value="S15/NS1 RNA-binding domain"/>
    <property type="match status" value="1"/>
</dbReference>
<dbReference type="HAMAP" id="MF_01343_B">
    <property type="entry name" value="Ribosomal_uS15_B"/>
    <property type="match status" value="1"/>
</dbReference>
<keyword evidence="10" id="KW-1185">Reference proteome</keyword>
<evidence type="ECO:0000256" key="2">
    <source>
        <dbReference type="ARBA" id="ARBA00008434"/>
    </source>
</evidence>
<dbReference type="Proteomes" id="UP000695022">
    <property type="component" value="Unplaced"/>
</dbReference>
<dbReference type="InterPro" id="IPR005290">
    <property type="entry name" value="Ribosomal_uS15_bac-type"/>
</dbReference>
<organism evidence="10 11">
    <name type="scientific">Priapulus caudatus</name>
    <name type="common">Priapulid worm</name>
    <dbReference type="NCBI Taxonomy" id="37621"/>
    <lineage>
        <taxon>Eukaryota</taxon>
        <taxon>Metazoa</taxon>
        <taxon>Ecdysozoa</taxon>
        <taxon>Scalidophora</taxon>
        <taxon>Priapulida</taxon>
        <taxon>Priapulimorpha</taxon>
        <taxon>Priapulimorphida</taxon>
        <taxon>Priapulidae</taxon>
        <taxon>Priapulus</taxon>
    </lineage>
</organism>
<evidence type="ECO:0000256" key="9">
    <source>
        <dbReference type="RuleBase" id="RU003919"/>
    </source>
</evidence>
<dbReference type="PANTHER" id="PTHR46685">
    <property type="entry name" value="28S RIBOSOMAL PROTEIN S15, MITOCHONDRIAL"/>
    <property type="match status" value="1"/>
</dbReference>
<keyword evidence="3" id="KW-0809">Transit peptide</keyword>
<dbReference type="NCBIfam" id="TIGR00952">
    <property type="entry name" value="S15_bact"/>
    <property type="match status" value="1"/>
</dbReference>
<dbReference type="RefSeq" id="XP_014675769.1">
    <property type="nucleotide sequence ID" value="XM_014820283.1"/>
</dbReference>
<evidence type="ECO:0000256" key="3">
    <source>
        <dbReference type="ARBA" id="ARBA00022946"/>
    </source>
</evidence>
<sequence length="284" mass="32497">MCVMGLSTRLTSRMFCGNICRNLKQFTQHSSLNAAVSGNLTVTLAVTAVSGRGVHTTAPSCGRAPRDRPWSIWLSGDPMDKTMLVDMTAPRFEFKNNSLLADAPPVVKKLLSMEFGRKKDIWAERKEDLIARVQRHPDDFGSIEAQIAKETAWIRQLQDHMRQSLKDKVNKNRLDELIDHRRKLLKYLRRWDYTRFQWLLEQLDIKYRKSEGGAFQEDDRRGGCAAGGARCGRAPVVKDSRWLAEKEEIVKSIEIDEKQFSIDSSETEYKHIPEELRKSGNTAS</sequence>
<dbReference type="CDD" id="cd00353">
    <property type="entry name" value="Ribosomal_S15p_S13e"/>
    <property type="match status" value="1"/>
</dbReference>
<dbReference type="GeneID" id="106815776"/>
<keyword evidence="5" id="KW-0496">Mitochondrion</keyword>
<proteinExistence type="inferred from homology"/>
<comment type="similarity">
    <text evidence="2 9">Belongs to the universal ribosomal protein uS15 family.</text>
</comment>
<evidence type="ECO:0000313" key="10">
    <source>
        <dbReference type="Proteomes" id="UP000695022"/>
    </source>
</evidence>
<gene>
    <name evidence="11" type="primary">LOC106815776</name>
</gene>
<evidence type="ECO:0000256" key="4">
    <source>
        <dbReference type="ARBA" id="ARBA00022980"/>
    </source>
</evidence>
<evidence type="ECO:0000256" key="1">
    <source>
        <dbReference type="ARBA" id="ARBA00004173"/>
    </source>
</evidence>
<evidence type="ECO:0000256" key="5">
    <source>
        <dbReference type="ARBA" id="ARBA00023128"/>
    </source>
</evidence>
<dbReference type="Gene3D" id="1.10.287.10">
    <property type="entry name" value="S15/NS1, RNA-binding"/>
    <property type="match status" value="1"/>
</dbReference>
<dbReference type="SMART" id="SM01387">
    <property type="entry name" value="Ribosomal_S15"/>
    <property type="match status" value="1"/>
</dbReference>
<name>A0ABM1EU98_PRICU</name>
<dbReference type="InterPro" id="IPR009068">
    <property type="entry name" value="uS15_NS1_RNA-bd_sf"/>
</dbReference>
<evidence type="ECO:0000313" key="11">
    <source>
        <dbReference type="RefSeq" id="XP_014675769.1"/>
    </source>
</evidence>
<evidence type="ECO:0000256" key="7">
    <source>
        <dbReference type="ARBA" id="ARBA00035249"/>
    </source>
</evidence>
<dbReference type="PROSITE" id="PS00362">
    <property type="entry name" value="RIBOSOMAL_S15"/>
    <property type="match status" value="1"/>
</dbReference>